<dbReference type="SUPFAM" id="SSF48452">
    <property type="entry name" value="TPR-like"/>
    <property type="match status" value="1"/>
</dbReference>
<sequence length="421" mass="49993">MGQGKILKNLRKKKNLSQEEVARSIVSTSYLSRIENGKIEANEETLSLLYQRVGVDYSEQKDETSTIQSLLLEWESPLLENDKEKTRDIYHSLLDYITEMTPFPLQLEFHIKRIRHFLTNPDLDKARESVNFSEQFSDHLDTRLRFLFHKHIGNYHWSASNPDYAEYHFNQALREYSGINFHELEKADLHFLHSLVLYTLRKESLCFYNAEEALRIFQSHYRPKQCMKVHIQLGICHSRIGDFPTCLFHYEKAKALAEFLDLPSFLGIIEHNFANMYVRMQNYEQAVAHLTEAMNHKDNSTESFAYSLVLLLEVRYEQKDTSSCIELLDTFDYLLKDLSDRLTPIQEMKFFRHFLTTGKDEWERFLEKEFFPRLEASKESRKIMKYAKTTAAYYEKTGFYKKSAHYYRLALENSEEVLGYR</sequence>
<dbReference type="RefSeq" id="WP_076558349.1">
    <property type="nucleotide sequence ID" value="NZ_FTOC01000004.1"/>
</dbReference>
<name>A0A1N7J8S6_9BACI</name>
<dbReference type="InterPro" id="IPR011990">
    <property type="entry name" value="TPR-like_helical_dom_sf"/>
</dbReference>
<dbReference type="EMBL" id="FTOC01000004">
    <property type="protein sequence ID" value="SIS45753.1"/>
    <property type="molecule type" value="Genomic_DNA"/>
</dbReference>
<dbReference type="Gene3D" id="1.25.40.10">
    <property type="entry name" value="Tetratricopeptide repeat domain"/>
    <property type="match status" value="1"/>
</dbReference>
<keyword evidence="3" id="KW-1185">Reference proteome</keyword>
<dbReference type="OrthoDB" id="252257at2"/>
<dbReference type="SMART" id="SM00530">
    <property type="entry name" value="HTH_XRE"/>
    <property type="match status" value="1"/>
</dbReference>
<dbReference type="InterPro" id="IPR019734">
    <property type="entry name" value="TPR_rpt"/>
</dbReference>
<organism evidence="2 3">
    <name type="scientific">Salimicrobium flavidum</name>
    <dbReference type="NCBI Taxonomy" id="570947"/>
    <lineage>
        <taxon>Bacteria</taxon>
        <taxon>Bacillati</taxon>
        <taxon>Bacillota</taxon>
        <taxon>Bacilli</taxon>
        <taxon>Bacillales</taxon>
        <taxon>Bacillaceae</taxon>
        <taxon>Salimicrobium</taxon>
    </lineage>
</organism>
<evidence type="ECO:0000313" key="2">
    <source>
        <dbReference type="EMBL" id="SIS45753.1"/>
    </source>
</evidence>
<dbReference type="SUPFAM" id="SSF47413">
    <property type="entry name" value="lambda repressor-like DNA-binding domains"/>
    <property type="match status" value="1"/>
</dbReference>
<dbReference type="InterPro" id="IPR001387">
    <property type="entry name" value="Cro/C1-type_HTH"/>
</dbReference>
<proteinExistence type="predicted"/>
<dbReference type="Pfam" id="PF01381">
    <property type="entry name" value="HTH_3"/>
    <property type="match status" value="1"/>
</dbReference>
<gene>
    <name evidence="2" type="ORF">SAMN05421687_104162</name>
</gene>
<dbReference type="InterPro" id="IPR010982">
    <property type="entry name" value="Lambda_DNA-bd_dom_sf"/>
</dbReference>
<dbReference type="GO" id="GO:0003677">
    <property type="term" value="F:DNA binding"/>
    <property type="evidence" value="ECO:0007669"/>
    <property type="project" value="InterPro"/>
</dbReference>
<dbReference type="Proteomes" id="UP000187608">
    <property type="component" value="Unassembled WGS sequence"/>
</dbReference>
<dbReference type="CDD" id="cd00093">
    <property type="entry name" value="HTH_XRE"/>
    <property type="match status" value="1"/>
</dbReference>
<evidence type="ECO:0000259" key="1">
    <source>
        <dbReference type="PROSITE" id="PS50943"/>
    </source>
</evidence>
<dbReference type="PROSITE" id="PS50943">
    <property type="entry name" value="HTH_CROC1"/>
    <property type="match status" value="1"/>
</dbReference>
<feature type="domain" description="HTH cro/C1-type" evidence="1">
    <location>
        <begin position="7"/>
        <end position="60"/>
    </location>
</feature>
<evidence type="ECO:0000313" key="3">
    <source>
        <dbReference type="Proteomes" id="UP000187608"/>
    </source>
</evidence>
<dbReference type="Gene3D" id="1.10.260.40">
    <property type="entry name" value="lambda repressor-like DNA-binding domains"/>
    <property type="match status" value="1"/>
</dbReference>
<dbReference type="AlphaFoldDB" id="A0A1N7J8S6"/>
<dbReference type="STRING" id="570947.SAMN05421687_104162"/>
<dbReference type="SMART" id="SM00028">
    <property type="entry name" value="TPR"/>
    <property type="match status" value="3"/>
</dbReference>
<accession>A0A1N7J8S6</accession>
<reference evidence="3" key="1">
    <citation type="submission" date="2017-01" db="EMBL/GenBank/DDBJ databases">
        <authorList>
            <person name="Varghese N."/>
            <person name="Submissions S."/>
        </authorList>
    </citation>
    <scope>NUCLEOTIDE SEQUENCE [LARGE SCALE GENOMIC DNA]</scope>
    <source>
        <strain evidence="3">DSM 23127</strain>
    </source>
</reference>
<protein>
    <submittedName>
        <fullName evidence="2">Transcriptional regulator, contains XRE-family HTH domain</fullName>
    </submittedName>
</protein>